<keyword evidence="3 6" id="KW-0812">Transmembrane</keyword>
<dbReference type="PANTHER" id="PTHR32322:SF2">
    <property type="entry name" value="EAMA DOMAIN-CONTAINING PROTEIN"/>
    <property type="match status" value="1"/>
</dbReference>
<feature type="transmembrane region" description="Helical" evidence="6">
    <location>
        <begin position="189"/>
        <end position="207"/>
    </location>
</feature>
<feature type="transmembrane region" description="Helical" evidence="6">
    <location>
        <begin position="219"/>
        <end position="240"/>
    </location>
</feature>
<protein>
    <submittedName>
        <fullName evidence="8">EamA family transporter</fullName>
    </submittedName>
</protein>
<feature type="transmembrane region" description="Helical" evidence="6">
    <location>
        <begin position="157"/>
        <end position="177"/>
    </location>
</feature>
<sequence>MESGTLKGHIAMGTAAVIWGLMSPVSKLVMQPGEVSSASLATFRLLGAAILFWLASAFVPAETIERKDRLTLFYASLFGIIFNQMAFTVGVGFTSPADAAIITTITPVLTMILAAFVLREMITGKKIIGVCASAVGAILLISGSGARAAALPGDNNLLGDILCLASQCSVAVYFVFFKNLIGKYSPVTLMKWMFTYAVAVCLPFTFREVASIHYSALPVQTWLGIAYVVALATFVSYICLSFAQQRLKPTAVSMYNYCQPVIASSVAVLWGMDHFGWMKTLSVLLVFTGVLLVTRTGKKAAVQEP</sequence>
<organism evidence="8 9">
    <name type="scientific">Akkermansia muciniphila</name>
    <dbReference type="NCBI Taxonomy" id="239935"/>
    <lineage>
        <taxon>Bacteria</taxon>
        <taxon>Pseudomonadati</taxon>
        <taxon>Verrucomicrobiota</taxon>
        <taxon>Verrucomicrobiia</taxon>
        <taxon>Verrucomicrobiales</taxon>
        <taxon>Akkermansiaceae</taxon>
        <taxon>Akkermansia</taxon>
    </lineage>
</organism>
<dbReference type="PANTHER" id="PTHR32322">
    <property type="entry name" value="INNER MEMBRANE TRANSPORTER"/>
    <property type="match status" value="1"/>
</dbReference>
<keyword evidence="5 6" id="KW-0472">Membrane</keyword>
<feature type="transmembrane region" description="Helical" evidence="6">
    <location>
        <begin position="252"/>
        <end position="270"/>
    </location>
</feature>
<dbReference type="SUPFAM" id="SSF103481">
    <property type="entry name" value="Multidrug resistance efflux transporter EmrE"/>
    <property type="match status" value="2"/>
</dbReference>
<evidence type="ECO:0000256" key="2">
    <source>
        <dbReference type="ARBA" id="ARBA00007362"/>
    </source>
</evidence>
<evidence type="ECO:0000256" key="6">
    <source>
        <dbReference type="SAM" id="Phobius"/>
    </source>
</evidence>
<feature type="transmembrane region" description="Helical" evidence="6">
    <location>
        <begin position="130"/>
        <end position="151"/>
    </location>
</feature>
<dbReference type="GO" id="GO:0016020">
    <property type="term" value="C:membrane"/>
    <property type="evidence" value="ECO:0007669"/>
    <property type="project" value="UniProtKB-SubCell"/>
</dbReference>
<accession>A0A2N8HDD6</accession>
<dbReference type="AlphaFoldDB" id="A0A2N8HDD6"/>
<evidence type="ECO:0000313" key="8">
    <source>
        <dbReference type="EMBL" id="PNC17907.1"/>
    </source>
</evidence>
<evidence type="ECO:0000313" key="9">
    <source>
        <dbReference type="Proteomes" id="UP000236000"/>
    </source>
</evidence>
<comment type="caution">
    <text evidence="8">The sequence shown here is derived from an EMBL/GenBank/DDBJ whole genome shotgun (WGS) entry which is preliminary data.</text>
</comment>
<dbReference type="InterPro" id="IPR000620">
    <property type="entry name" value="EamA_dom"/>
</dbReference>
<dbReference type="InterPro" id="IPR050638">
    <property type="entry name" value="AA-Vitamin_Transporters"/>
</dbReference>
<comment type="subcellular location">
    <subcellularLocation>
        <location evidence="1">Membrane</location>
        <topology evidence="1">Multi-pass membrane protein</topology>
    </subcellularLocation>
</comment>
<feature type="transmembrane region" description="Helical" evidence="6">
    <location>
        <begin position="99"/>
        <end position="118"/>
    </location>
</feature>
<dbReference type="InterPro" id="IPR037185">
    <property type="entry name" value="EmrE-like"/>
</dbReference>
<evidence type="ECO:0000256" key="3">
    <source>
        <dbReference type="ARBA" id="ARBA00022692"/>
    </source>
</evidence>
<feature type="transmembrane region" description="Helical" evidence="6">
    <location>
        <begin position="41"/>
        <end position="59"/>
    </location>
</feature>
<dbReference type="Proteomes" id="UP000236000">
    <property type="component" value="Unassembled WGS sequence"/>
</dbReference>
<feature type="transmembrane region" description="Helical" evidence="6">
    <location>
        <begin position="276"/>
        <end position="294"/>
    </location>
</feature>
<feature type="transmembrane region" description="Helical" evidence="6">
    <location>
        <begin position="71"/>
        <end position="93"/>
    </location>
</feature>
<feature type="domain" description="EamA" evidence="7">
    <location>
        <begin position="7"/>
        <end position="141"/>
    </location>
</feature>
<evidence type="ECO:0000259" key="7">
    <source>
        <dbReference type="Pfam" id="PF00892"/>
    </source>
</evidence>
<name>A0A2N8HDD6_9BACT</name>
<evidence type="ECO:0000256" key="1">
    <source>
        <dbReference type="ARBA" id="ARBA00004141"/>
    </source>
</evidence>
<evidence type="ECO:0000256" key="4">
    <source>
        <dbReference type="ARBA" id="ARBA00022989"/>
    </source>
</evidence>
<dbReference type="EMBL" id="PJKA01000012">
    <property type="protein sequence ID" value="PNC17907.1"/>
    <property type="molecule type" value="Genomic_DNA"/>
</dbReference>
<dbReference type="OrthoDB" id="199131at2"/>
<keyword evidence="4 6" id="KW-1133">Transmembrane helix</keyword>
<dbReference type="Pfam" id="PF00892">
    <property type="entry name" value="EamA"/>
    <property type="match status" value="2"/>
</dbReference>
<proteinExistence type="inferred from homology"/>
<comment type="similarity">
    <text evidence="2">Belongs to the EamA transporter family.</text>
</comment>
<feature type="domain" description="EamA" evidence="7">
    <location>
        <begin position="158"/>
        <end position="294"/>
    </location>
</feature>
<evidence type="ECO:0000256" key="5">
    <source>
        <dbReference type="ARBA" id="ARBA00023136"/>
    </source>
</evidence>
<gene>
    <name evidence="8" type="ORF">CXU22_07980</name>
</gene>
<reference evidence="8 9" key="1">
    <citation type="journal article" date="2017" name="BMC Genomics">
        <title>Genome sequencing of 39 Akkermansia muciniphila isolates reveals its population structure, genomic and functional diverisity, and global distribution in mammalian gut microbiotas.</title>
        <authorList>
            <person name="Guo X."/>
            <person name="Li S."/>
            <person name="Zhang J."/>
            <person name="Wu F."/>
            <person name="Li X."/>
            <person name="Wu D."/>
            <person name="Zhang M."/>
            <person name="Ou Z."/>
            <person name="Jie Z."/>
            <person name="Yan Q."/>
            <person name="Li P."/>
            <person name="Yi J."/>
            <person name="Peng Y."/>
        </authorList>
    </citation>
    <scope>NUCLEOTIDE SEQUENCE [LARGE SCALE GENOMIC DNA]</scope>
    <source>
        <strain evidence="8 9">GP24</strain>
    </source>
</reference>